<dbReference type="Gene3D" id="3.40.50.1820">
    <property type="entry name" value="alpha/beta hydrolase"/>
    <property type="match status" value="1"/>
</dbReference>
<evidence type="ECO:0000313" key="3">
    <source>
        <dbReference type="Proteomes" id="UP000294856"/>
    </source>
</evidence>
<evidence type="ECO:0000313" key="2">
    <source>
        <dbReference type="EMBL" id="TCJ97130.1"/>
    </source>
</evidence>
<proteinExistence type="predicted"/>
<dbReference type="InterPro" id="IPR029058">
    <property type="entry name" value="AB_hydrolase_fold"/>
</dbReference>
<evidence type="ECO:0008006" key="4">
    <source>
        <dbReference type="Google" id="ProtNLM"/>
    </source>
</evidence>
<dbReference type="SUPFAM" id="SSF53474">
    <property type="entry name" value="alpha/beta-Hydrolases"/>
    <property type="match status" value="1"/>
</dbReference>
<comment type="caution">
    <text evidence="2">The sequence shown here is derived from an EMBL/GenBank/DDBJ whole genome shotgun (WGS) entry which is preliminary data.</text>
</comment>
<dbReference type="OrthoDB" id="4568724at2"/>
<dbReference type="EMBL" id="SMFR01000002">
    <property type="protein sequence ID" value="TCJ97130.1"/>
    <property type="molecule type" value="Genomic_DNA"/>
</dbReference>
<keyword evidence="1" id="KW-0732">Signal</keyword>
<evidence type="ECO:0000256" key="1">
    <source>
        <dbReference type="SAM" id="SignalP"/>
    </source>
</evidence>
<organism evidence="2 3">
    <name type="scientific">Nocardia alba</name>
    <dbReference type="NCBI Taxonomy" id="225051"/>
    <lineage>
        <taxon>Bacteria</taxon>
        <taxon>Bacillati</taxon>
        <taxon>Actinomycetota</taxon>
        <taxon>Actinomycetes</taxon>
        <taxon>Mycobacteriales</taxon>
        <taxon>Nocardiaceae</taxon>
        <taxon>Nocardia</taxon>
    </lineage>
</organism>
<gene>
    <name evidence="2" type="ORF">DFR71_3166</name>
</gene>
<reference evidence="2 3" key="1">
    <citation type="submission" date="2019-03" db="EMBL/GenBank/DDBJ databases">
        <title>Genomic Encyclopedia of Type Strains, Phase IV (KMG-IV): sequencing the most valuable type-strain genomes for metagenomic binning, comparative biology and taxonomic classification.</title>
        <authorList>
            <person name="Goeker M."/>
        </authorList>
    </citation>
    <scope>NUCLEOTIDE SEQUENCE [LARGE SCALE GENOMIC DNA]</scope>
    <source>
        <strain evidence="2 3">DSM 44684</strain>
    </source>
</reference>
<sequence length="318" mass="32647">MLVRTPLLAAVAAAFLLLPTAPSALATDYLPGTVEIGCAGGTLEQTADWYLPASTPRALIWLQHGFARTSAQLADLATDFADHGYLVFAPSLPFLDLSGCTLQNLGDNTGFLDHVSELFATADDPTSALPRSLATAAAAAGRPAPALPTDLIFLGHSAGAEAVAYVADHLRTDAPRTWANLRGIVLLDPVKSFLGTNTDTALTGIDAAGLPALTISAPPSLCNNLGTGTAAVQAHLHRPFVGVLLPYGVHTDAEGTSSDAIGEALCGRPRVADSTTLHTLAIGWTGDFLAATTTPAFYPSPPAWIVPAAPEAIPLSGS</sequence>
<dbReference type="STRING" id="1210063.GCA_001612665_00827"/>
<feature type="signal peptide" evidence="1">
    <location>
        <begin position="1"/>
        <end position="26"/>
    </location>
</feature>
<accession>A0A4R1FS99</accession>
<name>A0A4R1FS99_9NOCA</name>
<dbReference type="RefSeq" id="WP_067446065.1">
    <property type="nucleotide sequence ID" value="NZ_SMFR01000002.1"/>
</dbReference>
<feature type="chain" id="PRO_5020778554" description="Alpha/beta hydrolase family protein" evidence="1">
    <location>
        <begin position="27"/>
        <end position="318"/>
    </location>
</feature>
<dbReference type="Proteomes" id="UP000294856">
    <property type="component" value="Unassembled WGS sequence"/>
</dbReference>
<keyword evidence="3" id="KW-1185">Reference proteome</keyword>
<dbReference type="AlphaFoldDB" id="A0A4R1FS99"/>
<protein>
    <recommendedName>
        <fullName evidence="4">Alpha/beta hydrolase family protein</fullName>
    </recommendedName>
</protein>